<feature type="region of interest" description="Disordered" evidence="1">
    <location>
        <begin position="61"/>
        <end position="82"/>
    </location>
</feature>
<dbReference type="PANTHER" id="PTHR28348:SF1">
    <property type="entry name" value="UPF0193 PROTEIN EVG1"/>
    <property type="match status" value="1"/>
</dbReference>
<reference evidence="2" key="1">
    <citation type="journal article" date="2020" name="bioRxiv">
        <title>Comparative genomics of Chlamydomonas.</title>
        <authorList>
            <person name="Craig R.J."/>
            <person name="Hasan A.R."/>
            <person name="Ness R.W."/>
            <person name="Keightley P.D."/>
        </authorList>
    </citation>
    <scope>NUCLEOTIDE SEQUENCE</scope>
    <source>
        <strain evidence="2">CCAP 11/173</strain>
    </source>
</reference>
<dbReference type="Pfam" id="PF05250">
    <property type="entry name" value="UPF0193"/>
    <property type="match status" value="1"/>
</dbReference>
<accession>A0A836BA13</accession>
<comment type="caution">
    <text evidence="2">The sequence shown here is derived from an EMBL/GenBank/DDBJ whole genome shotgun (WGS) entry which is preliminary data.</text>
</comment>
<evidence type="ECO:0000313" key="2">
    <source>
        <dbReference type="EMBL" id="KAG2452257.1"/>
    </source>
</evidence>
<keyword evidence="3" id="KW-1185">Reference proteome</keyword>
<dbReference type="Proteomes" id="UP000613740">
    <property type="component" value="Unassembled WGS sequence"/>
</dbReference>
<name>A0A836BA13_9CHLO</name>
<feature type="compositionally biased region" description="Polar residues" evidence="1">
    <location>
        <begin position="1"/>
        <end position="16"/>
    </location>
</feature>
<proteinExistence type="predicted"/>
<evidence type="ECO:0000313" key="3">
    <source>
        <dbReference type="Proteomes" id="UP000613740"/>
    </source>
</evidence>
<sequence>MDGSPQETSEASTSSKPLEAAWKEFGRDNPAGKALFKLYNKDAAKQIGNVYTNKNRALHEKKLATGWSPPPVAEPPKPKMEKPVVAVPKFPKRIDYECSRVQYIPRRRPLEVIRAEIDAEYERMRTAPQPPPSRAMLDDKEKGRLAELMRFRGKVPAVTPEQVAAASKAAPKKSEQQQLEEMFEQIVGEIEERRAFLRDLEAAGRLKLETVHIVRSEIQQRVADLQRVDALLQQYSAGSTAGAAGASPSR</sequence>
<dbReference type="EMBL" id="JAEHOD010000006">
    <property type="protein sequence ID" value="KAG2452257.1"/>
    <property type="molecule type" value="Genomic_DNA"/>
</dbReference>
<dbReference type="OrthoDB" id="189770at2759"/>
<feature type="region of interest" description="Disordered" evidence="1">
    <location>
        <begin position="1"/>
        <end position="24"/>
    </location>
</feature>
<dbReference type="PANTHER" id="PTHR28348">
    <property type="entry name" value="UPF0193 PROTEIN EVG1"/>
    <property type="match status" value="1"/>
</dbReference>
<dbReference type="AlphaFoldDB" id="A0A836BA13"/>
<evidence type="ECO:0000256" key="1">
    <source>
        <dbReference type="SAM" id="MobiDB-lite"/>
    </source>
</evidence>
<organism evidence="2 3">
    <name type="scientific">Chlamydomonas schloesseri</name>
    <dbReference type="NCBI Taxonomy" id="2026947"/>
    <lineage>
        <taxon>Eukaryota</taxon>
        <taxon>Viridiplantae</taxon>
        <taxon>Chlorophyta</taxon>
        <taxon>core chlorophytes</taxon>
        <taxon>Chlorophyceae</taxon>
        <taxon>CS clade</taxon>
        <taxon>Chlamydomonadales</taxon>
        <taxon>Chlamydomonadaceae</taxon>
        <taxon>Chlamydomonas</taxon>
    </lineage>
</organism>
<gene>
    <name evidence="2" type="ORF">HYH02_003281</name>
</gene>
<protein>
    <submittedName>
        <fullName evidence="2">Uncharacterized protein</fullName>
    </submittedName>
</protein>
<dbReference type="InterPro" id="IPR007914">
    <property type="entry name" value="UPF0193"/>
</dbReference>